<feature type="region of interest" description="Disordered" evidence="1">
    <location>
        <begin position="195"/>
        <end position="215"/>
    </location>
</feature>
<accession>A0A9X3IVM4</accession>
<gene>
    <name evidence="2" type="ORF">OV079_08170</name>
</gene>
<evidence type="ECO:0000256" key="1">
    <source>
        <dbReference type="SAM" id="MobiDB-lite"/>
    </source>
</evidence>
<comment type="caution">
    <text evidence="2">The sequence shown here is derived from an EMBL/GenBank/DDBJ whole genome shotgun (WGS) entry which is preliminary data.</text>
</comment>
<evidence type="ECO:0000313" key="2">
    <source>
        <dbReference type="EMBL" id="MCY1005546.1"/>
    </source>
</evidence>
<name>A0A9X3IVM4_9BACT</name>
<evidence type="ECO:0000313" key="3">
    <source>
        <dbReference type="Proteomes" id="UP001150924"/>
    </source>
</evidence>
<dbReference type="EMBL" id="JAPNKE010000002">
    <property type="protein sequence ID" value="MCY1005546.1"/>
    <property type="molecule type" value="Genomic_DNA"/>
</dbReference>
<reference evidence="2" key="1">
    <citation type="submission" date="2022-11" db="EMBL/GenBank/DDBJ databases">
        <title>Minimal conservation of predation-associated metabolite biosynthetic gene clusters underscores biosynthetic potential of Myxococcota including descriptions for ten novel species: Archangium lansinium sp. nov., Myxococcus landrumus sp. nov., Nannocystis bai.</title>
        <authorList>
            <person name="Ahearne A."/>
            <person name="Stevens C."/>
            <person name="Phillips K."/>
        </authorList>
    </citation>
    <scope>NUCLEOTIDE SEQUENCE</scope>
    <source>
        <strain evidence="2">Na p29</strain>
    </source>
</reference>
<proteinExistence type="predicted"/>
<keyword evidence="3" id="KW-1185">Reference proteome</keyword>
<organism evidence="2 3">
    <name type="scientific">Nannocystis pusilla</name>
    <dbReference type="NCBI Taxonomy" id="889268"/>
    <lineage>
        <taxon>Bacteria</taxon>
        <taxon>Pseudomonadati</taxon>
        <taxon>Myxococcota</taxon>
        <taxon>Polyangia</taxon>
        <taxon>Nannocystales</taxon>
        <taxon>Nannocystaceae</taxon>
        <taxon>Nannocystis</taxon>
    </lineage>
</organism>
<sequence>MMRIVLGGEGPNELGGWCDQPPYRRTPPDMGVLEALLRRVRPDGWIVVDAVVWSSIRKFRAGGHADAEERNVLGLALRARERGADVVVFTRDCDGDGPQHRRRRDSIERGIARANDEFPQGPLVVGGLAVRMIEAWILALGGERRSEEMGRDGLETGFRRLKLPLKSTPALVEHPSCGVSRHPSGCGVIEELAETSDRGPQLCLRSQRSRSEAES</sequence>
<dbReference type="RefSeq" id="WP_267767232.1">
    <property type="nucleotide sequence ID" value="NZ_JAPNKE010000002.1"/>
</dbReference>
<dbReference type="AlphaFoldDB" id="A0A9X3IVM4"/>
<protein>
    <submittedName>
        <fullName evidence="2">Uncharacterized protein</fullName>
    </submittedName>
</protein>
<dbReference type="Proteomes" id="UP001150924">
    <property type="component" value="Unassembled WGS sequence"/>
</dbReference>